<evidence type="ECO:0000256" key="3">
    <source>
        <dbReference type="ARBA" id="ARBA00023163"/>
    </source>
</evidence>
<protein>
    <submittedName>
        <fullName evidence="4">TetR/AcrR family transcriptional regulator</fullName>
    </submittedName>
</protein>
<dbReference type="RefSeq" id="WP_065969052.1">
    <property type="nucleotide sequence ID" value="NZ_CP080624.1"/>
</dbReference>
<dbReference type="InterPro" id="IPR009057">
    <property type="entry name" value="Homeodomain-like_sf"/>
</dbReference>
<evidence type="ECO:0000313" key="4">
    <source>
        <dbReference type="EMBL" id="RCN58340.1"/>
    </source>
</evidence>
<keyword evidence="3" id="KW-0804">Transcription</keyword>
<evidence type="ECO:0000256" key="1">
    <source>
        <dbReference type="ARBA" id="ARBA00023015"/>
    </source>
</evidence>
<accession>A0A1C2G3Q0</accession>
<proteinExistence type="predicted"/>
<dbReference type="Proteomes" id="UP000253250">
    <property type="component" value="Unassembled WGS sequence"/>
</dbReference>
<keyword evidence="5" id="KW-1185">Reference proteome</keyword>
<dbReference type="GO" id="GO:0003677">
    <property type="term" value="F:DNA binding"/>
    <property type="evidence" value="ECO:0007669"/>
    <property type="project" value="UniProtKB-UniRule"/>
</dbReference>
<dbReference type="InterPro" id="IPR011075">
    <property type="entry name" value="TetR_C"/>
</dbReference>
<dbReference type="PROSITE" id="PS50977">
    <property type="entry name" value="HTH_TETR_2"/>
    <property type="match status" value="1"/>
</dbReference>
<comment type="caution">
    <text evidence="4">The sequence shown here is derived from an EMBL/GenBank/DDBJ whole genome shotgun (WGS) entry which is preliminary data.</text>
</comment>
<dbReference type="PRINTS" id="PR00455">
    <property type="entry name" value="HTHTETR"/>
</dbReference>
<dbReference type="OrthoDB" id="4541465at2"/>
<dbReference type="Pfam" id="PF16925">
    <property type="entry name" value="TetR_C_13"/>
    <property type="match status" value="1"/>
</dbReference>
<dbReference type="Pfam" id="PF00440">
    <property type="entry name" value="TetR_N"/>
    <property type="match status" value="1"/>
</dbReference>
<dbReference type="SUPFAM" id="SSF48498">
    <property type="entry name" value="Tetracyclin repressor-like, C-terminal domain"/>
    <property type="match status" value="1"/>
</dbReference>
<gene>
    <name evidence="4" type="ORF">C4900_00635</name>
</gene>
<evidence type="ECO:0000256" key="2">
    <source>
        <dbReference type="ARBA" id="ARBA00023125"/>
    </source>
</evidence>
<dbReference type="AlphaFoldDB" id="A0A1C2G3Q0"/>
<dbReference type="SUPFAM" id="SSF46689">
    <property type="entry name" value="Homeodomain-like"/>
    <property type="match status" value="1"/>
</dbReference>
<dbReference type="InterPro" id="IPR001647">
    <property type="entry name" value="HTH_TetR"/>
</dbReference>
<name>A0A1C2G3Q0_9GAMM</name>
<reference evidence="4 5" key="1">
    <citation type="submission" date="2018-02" db="EMBL/GenBank/DDBJ databases">
        <title>Insights into the biology of acidophilic members of the Acidiferrobacteraceae family derived from comparative genomic analyses.</title>
        <authorList>
            <person name="Issotta F."/>
            <person name="Thyssen C."/>
            <person name="Mena C."/>
            <person name="Moya A."/>
            <person name="Bellenberg S."/>
            <person name="Sproer C."/>
            <person name="Covarrubias P.C."/>
            <person name="Sand W."/>
            <person name="Quatrini R."/>
            <person name="Vera M."/>
        </authorList>
    </citation>
    <scope>NUCLEOTIDE SEQUENCE [LARGE SCALE GENOMIC DNA]</scope>
    <source>
        <strain evidence="5">m-1</strain>
    </source>
</reference>
<dbReference type="STRING" id="163359.A9R16_08235"/>
<dbReference type="PANTHER" id="PTHR47506">
    <property type="entry name" value="TRANSCRIPTIONAL REGULATORY PROTEIN"/>
    <property type="match status" value="1"/>
</dbReference>
<dbReference type="Gene3D" id="1.10.357.10">
    <property type="entry name" value="Tetracycline Repressor, domain 2"/>
    <property type="match status" value="1"/>
</dbReference>
<dbReference type="EMBL" id="PSYR01000001">
    <property type="protein sequence ID" value="RCN58340.1"/>
    <property type="molecule type" value="Genomic_DNA"/>
</dbReference>
<sequence length="197" mass="21870">MDTTHDSTRTQLLQAAFAEIHRHGFQAAGLSEILRDTGLTKGALYHHFPSKHALGLVVIDEVIQGRLADAIFRPLEEAEDPYQTLLALLDQRIHGVDDEVVKWGCPLNNLIQEMSAVDADFREHLSAILARWQGVVQAALARAQAQGRVRADLDCEAASLFLVAAWEGCWGIAKNHQSAAVFRHCLRELRDYVRGLA</sequence>
<evidence type="ECO:0000313" key="5">
    <source>
        <dbReference type="Proteomes" id="UP000253250"/>
    </source>
</evidence>
<keyword evidence="1" id="KW-0805">Transcription regulation</keyword>
<dbReference type="InterPro" id="IPR036271">
    <property type="entry name" value="Tet_transcr_reg_TetR-rel_C_sf"/>
</dbReference>
<keyword evidence="2" id="KW-0238">DNA-binding</keyword>
<organism evidence="4 5">
    <name type="scientific">Acidiferrobacter thiooxydans</name>
    <dbReference type="NCBI Taxonomy" id="163359"/>
    <lineage>
        <taxon>Bacteria</taxon>
        <taxon>Pseudomonadati</taxon>
        <taxon>Pseudomonadota</taxon>
        <taxon>Gammaproteobacteria</taxon>
        <taxon>Acidiferrobacterales</taxon>
        <taxon>Acidiferrobacteraceae</taxon>
        <taxon>Acidiferrobacter</taxon>
    </lineage>
</organism>
<dbReference type="PANTHER" id="PTHR47506:SF6">
    <property type="entry name" value="HTH-TYPE TRANSCRIPTIONAL REPRESSOR NEMR"/>
    <property type="match status" value="1"/>
</dbReference>